<dbReference type="OrthoDB" id="5405299at2"/>
<dbReference type="AlphaFoldDB" id="A0A0M4D7M6"/>
<evidence type="ECO:0000313" key="1">
    <source>
        <dbReference type="EMBL" id="ALC17172.1"/>
    </source>
</evidence>
<keyword evidence="2" id="KW-1185">Reference proteome</keyword>
<dbReference type="EMBL" id="CP010802">
    <property type="protein sequence ID" value="ALC17172.1"/>
    <property type="molecule type" value="Genomic_DNA"/>
</dbReference>
<proteinExistence type="predicted"/>
<name>A0A0M4D7M6_9BACT</name>
<dbReference type="Proteomes" id="UP000057158">
    <property type="component" value="Chromosome"/>
</dbReference>
<accession>A0A0M4D7M6</accession>
<sequence>MISRTFIGLDVRANELRAVALRRKGRGTLLQGARVVAPRDGILAISGREANILDRRRFIETVHDLLDPLAGREERIALSLPDGTGRILLTEVETTFKTQAEGVEILKWHLKKSLPADPREVQLDYQVLDKNDSGRYRVVVSVMVQKILHQYEEAFLEAGYAPAVVDFYSMNLHNFYRPRLDLGTDYILVGVEGEVLSLQVVQGRILTFSRVADVPLDPARVFYEINRSLVGLRGSQPGLRRIAVFLHSDWDDPLPLKDAVASAFDCEVVLLDPHLERLAASPLDFSSSRARALLAAVGAAERMM</sequence>
<dbReference type="InterPro" id="IPR050696">
    <property type="entry name" value="FtsA/MreB"/>
</dbReference>
<dbReference type="Gene3D" id="3.30.1490.300">
    <property type="match status" value="1"/>
</dbReference>
<dbReference type="STRING" id="1603606.DSOUD_2411"/>
<reference evidence="1 2" key="1">
    <citation type="submission" date="2015-07" db="EMBL/GenBank/DDBJ databases">
        <title>Isolation and Genomic Characterization of a Novel Halophilic Metal-Reducing Deltaproteobacterium from the Deep Subsurface.</title>
        <authorList>
            <person name="Badalamenti J.P."/>
            <person name="Summers Z.M."/>
            <person name="Gralnick J.A."/>
            <person name="Bond D.R."/>
        </authorList>
    </citation>
    <scope>NUCLEOTIDE SEQUENCE [LARGE SCALE GENOMIC DNA]</scope>
    <source>
        <strain evidence="1 2">WTL</strain>
    </source>
</reference>
<dbReference type="KEGG" id="des:DSOUD_2411"/>
<dbReference type="PATRIC" id="fig|1603606.3.peg.2613"/>
<dbReference type="RefSeq" id="WP_053551202.1">
    <property type="nucleotide sequence ID" value="NZ_CP010802.1"/>
</dbReference>
<dbReference type="Gene3D" id="3.30.420.40">
    <property type="match status" value="2"/>
</dbReference>
<evidence type="ECO:0000313" key="2">
    <source>
        <dbReference type="Proteomes" id="UP000057158"/>
    </source>
</evidence>
<dbReference type="PANTHER" id="PTHR32432">
    <property type="entry name" value="CELL DIVISION PROTEIN FTSA-RELATED"/>
    <property type="match status" value="1"/>
</dbReference>
<organism evidence="1 2">
    <name type="scientific">Desulfuromonas soudanensis</name>
    <dbReference type="NCBI Taxonomy" id="1603606"/>
    <lineage>
        <taxon>Bacteria</taxon>
        <taxon>Pseudomonadati</taxon>
        <taxon>Thermodesulfobacteriota</taxon>
        <taxon>Desulfuromonadia</taxon>
        <taxon>Desulfuromonadales</taxon>
        <taxon>Desulfuromonadaceae</taxon>
        <taxon>Desulfuromonas</taxon>
    </lineage>
</organism>
<gene>
    <name evidence="1" type="primary">pulM</name>
    <name evidence="1" type="ORF">DSOUD_2411</name>
</gene>
<protein>
    <submittedName>
        <fullName evidence="1">Pilus assembly protein PilM</fullName>
    </submittedName>
</protein>
<dbReference type="PANTHER" id="PTHR32432:SF3">
    <property type="entry name" value="ETHANOLAMINE UTILIZATION PROTEIN EUTJ"/>
    <property type="match status" value="1"/>
</dbReference>